<dbReference type="EMBL" id="LAZR01049844">
    <property type="protein sequence ID" value="KKK88692.1"/>
    <property type="molecule type" value="Genomic_DNA"/>
</dbReference>
<organism evidence="1">
    <name type="scientific">marine sediment metagenome</name>
    <dbReference type="NCBI Taxonomy" id="412755"/>
    <lineage>
        <taxon>unclassified sequences</taxon>
        <taxon>metagenomes</taxon>
        <taxon>ecological metagenomes</taxon>
    </lineage>
</organism>
<dbReference type="AlphaFoldDB" id="A0A0F8Z4H7"/>
<reference evidence="1" key="1">
    <citation type="journal article" date="2015" name="Nature">
        <title>Complex archaea that bridge the gap between prokaryotes and eukaryotes.</title>
        <authorList>
            <person name="Spang A."/>
            <person name="Saw J.H."/>
            <person name="Jorgensen S.L."/>
            <person name="Zaremba-Niedzwiedzka K."/>
            <person name="Martijn J."/>
            <person name="Lind A.E."/>
            <person name="van Eijk R."/>
            <person name="Schleper C."/>
            <person name="Guy L."/>
            <person name="Ettema T.J."/>
        </authorList>
    </citation>
    <scope>NUCLEOTIDE SEQUENCE</scope>
</reference>
<evidence type="ECO:0000313" key="1">
    <source>
        <dbReference type="EMBL" id="KKK88692.1"/>
    </source>
</evidence>
<sequence>MKHTPGRWKFDTFTEYPSRDGGYLVYSLGEKKGLALLFNSGKHSAYRVDSGECRANARLMAAAPRLLRACKRALAYLAHRADNGDEEALESVISLEQAIKEGEEE</sequence>
<accession>A0A0F8Z4H7</accession>
<name>A0A0F8Z4H7_9ZZZZ</name>
<gene>
    <name evidence="1" type="ORF">LCGC14_2740600</name>
</gene>
<protein>
    <submittedName>
        <fullName evidence="1">Uncharacterized protein</fullName>
    </submittedName>
</protein>
<comment type="caution">
    <text evidence="1">The sequence shown here is derived from an EMBL/GenBank/DDBJ whole genome shotgun (WGS) entry which is preliminary data.</text>
</comment>
<proteinExistence type="predicted"/>